<proteinExistence type="predicted"/>
<protein>
    <submittedName>
        <fullName evidence="1">Uncharacterized protein</fullName>
    </submittedName>
</protein>
<dbReference type="AlphaFoldDB" id="A0A7U7J4B7"/>
<gene>
    <name evidence="1" type="ORF">BN874_2420016</name>
</gene>
<reference evidence="1 2" key="1">
    <citation type="journal article" date="2014" name="ISME J.">
        <title>Candidatus Competibacter-lineage genomes retrieved from metagenomes reveal functional metabolic diversity.</title>
        <authorList>
            <person name="McIlroy S.J."/>
            <person name="Albertsen M."/>
            <person name="Andresen E.K."/>
            <person name="Saunders A.M."/>
            <person name="Kristiansen R."/>
            <person name="Stokholm-Bjerregaard M."/>
            <person name="Nielsen K.L."/>
            <person name="Nielsen P.H."/>
        </authorList>
    </citation>
    <scope>NUCLEOTIDE SEQUENCE [LARGE SCALE GENOMIC DNA]</scope>
    <source>
        <strain evidence="1 2">Run_B_J11</strain>
    </source>
</reference>
<accession>A0A7U7J4B7</accession>
<organism evidence="1 2">
    <name type="scientific">Candidatus Contendobacter odensis Run_B_J11</name>
    <dbReference type="NCBI Taxonomy" id="1400861"/>
    <lineage>
        <taxon>Bacteria</taxon>
        <taxon>Pseudomonadati</taxon>
        <taxon>Pseudomonadota</taxon>
        <taxon>Gammaproteobacteria</taxon>
        <taxon>Candidatus Competibacteraceae</taxon>
        <taxon>Candidatus Contendibacter</taxon>
    </lineage>
</organism>
<evidence type="ECO:0000313" key="2">
    <source>
        <dbReference type="Proteomes" id="UP000019184"/>
    </source>
</evidence>
<dbReference type="EMBL" id="CBTK010000160">
    <property type="protein sequence ID" value="CDH45455.1"/>
    <property type="molecule type" value="Genomic_DNA"/>
</dbReference>
<evidence type="ECO:0000313" key="1">
    <source>
        <dbReference type="EMBL" id="CDH45455.1"/>
    </source>
</evidence>
<keyword evidence="2" id="KW-1185">Reference proteome</keyword>
<name>A0A7U7J4B7_9GAMM</name>
<dbReference type="Proteomes" id="UP000019184">
    <property type="component" value="Unassembled WGS sequence"/>
</dbReference>
<sequence>MIQGQRWHGRALFGGGWLRFLLLFARGRRMARRFGFRLLIWPTHHSAERCNIKLAVPHAVRAAVARLSPTQNGRSRIVLSRVGKGGVLAIQEFVWSGEGNVGPNGIVSLVETNGR</sequence>
<comment type="caution">
    <text evidence="1">The sequence shown here is derived from an EMBL/GenBank/DDBJ whole genome shotgun (WGS) entry which is preliminary data.</text>
</comment>